<organism evidence="1 2">
    <name type="scientific">Romanomermis culicivorax</name>
    <name type="common">Nematode worm</name>
    <dbReference type="NCBI Taxonomy" id="13658"/>
    <lineage>
        <taxon>Eukaryota</taxon>
        <taxon>Metazoa</taxon>
        <taxon>Ecdysozoa</taxon>
        <taxon>Nematoda</taxon>
        <taxon>Enoplea</taxon>
        <taxon>Dorylaimia</taxon>
        <taxon>Mermithida</taxon>
        <taxon>Mermithoidea</taxon>
        <taxon>Mermithidae</taxon>
        <taxon>Romanomermis</taxon>
    </lineage>
</organism>
<dbReference type="WBParaSite" id="nRc.2.0.1.t01072-RA">
    <property type="protein sequence ID" value="nRc.2.0.1.t01072-RA"/>
    <property type="gene ID" value="nRc.2.0.1.g01072"/>
</dbReference>
<evidence type="ECO:0000313" key="2">
    <source>
        <dbReference type="WBParaSite" id="nRc.2.0.1.t01072-RA"/>
    </source>
</evidence>
<sequence length="69" mass="7960">MLGLSCFQLLNFTSDLGNQRPLFRISFLCRQFVHLTLTNCYFFHWTPLTTRLRPTYKSMGTGQGSGHVC</sequence>
<dbReference type="Proteomes" id="UP000887565">
    <property type="component" value="Unplaced"/>
</dbReference>
<name>A0A915HGB9_ROMCU</name>
<proteinExistence type="predicted"/>
<evidence type="ECO:0000313" key="1">
    <source>
        <dbReference type="Proteomes" id="UP000887565"/>
    </source>
</evidence>
<protein>
    <submittedName>
        <fullName evidence="2">Ovule protein</fullName>
    </submittedName>
</protein>
<accession>A0A915HGB9</accession>
<dbReference type="AlphaFoldDB" id="A0A915HGB9"/>
<keyword evidence="1" id="KW-1185">Reference proteome</keyword>
<reference evidence="2" key="1">
    <citation type="submission" date="2022-11" db="UniProtKB">
        <authorList>
            <consortium name="WormBaseParasite"/>
        </authorList>
    </citation>
    <scope>IDENTIFICATION</scope>
</reference>